<dbReference type="PANTHER" id="PTHR30417:SF1">
    <property type="entry name" value="N-ACETYLMURAMOYL-L-ALANINE AMIDASE AMID"/>
    <property type="match status" value="1"/>
</dbReference>
<dbReference type="GO" id="GO:0009254">
    <property type="term" value="P:peptidoglycan turnover"/>
    <property type="evidence" value="ECO:0007669"/>
    <property type="project" value="TreeGrafter"/>
</dbReference>
<dbReference type="PANTHER" id="PTHR30417">
    <property type="entry name" value="N-ACETYLMURAMOYL-L-ALANINE AMIDASE AMID"/>
    <property type="match status" value="1"/>
</dbReference>
<keyword evidence="3" id="KW-0378">Hydrolase</keyword>
<dbReference type="InterPro" id="IPR051206">
    <property type="entry name" value="NAMLAA_amidase_2"/>
</dbReference>
<organism evidence="7 8">
    <name type="scientific">Phaeobacter gallaeciensis</name>
    <dbReference type="NCBI Taxonomy" id="60890"/>
    <lineage>
        <taxon>Bacteria</taxon>
        <taxon>Pseudomonadati</taxon>
        <taxon>Pseudomonadota</taxon>
        <taxon>Alphaproteobacteria</taxon>
        <taxon>Rhodobacterales</taxon>
        <taxon>Roseobacteraceae</taxon>
        <taxon>Phaeobacter</taxon>
    </lineage>
</organism>
<evidence type="ECO:0000259" key="6">
    <source>
        <dbReference type="SMART" id="SM00644"/>
    </source>
</evidence>
<dbReference type="InterPro" id="IPR002502">
    <property type="entry name" value="Amidase_domain"/>
</dbReference>
<feature type="region of interest" description="Disordered" evidence="5">
    <location>
        <begin position="1"/>
        <end position="21"/>
    </location>
</feature>
<dbReference type="OrthoDB" id="9794842at2"/>
<accession>A0A1B0ZNF4</accession>
<dbReference type="PATRIC" id="fig|60890.4.peg.754"/>
<feature type="domain" description="N-acetylmuramoyl-L-alanine amidase" evidence="6">
    <location>
        <begin position="18"/>
        <end position="151"/>
    </location>
</feature>
<dbReference type="CDD" id="cd06583">
    <property type="entry name" value="PGRP"/>
    <property type="match status" value="1"/>
</dbReference>
<protein>
    <recommendedName>
        <fullName evidence="2">N-acetylmuramoyl-L-alanine amidase</fullName>
        <ecNumber evidence="2">3.5.1.28</ecNumber>
    </recommendedName>
</protein>
<dbReference type="GO" id="GO:0019867">
    <property type="term" value="C:outer membrane"/>
    <property type="evidence" value="ECO:0007669"/>
    <property type="project" value="TreeGrafter"/>
</dbReference>
<dbReference type="Gene3D" id="3.40.80.10">
    <property type="entry name" value="Peptidoglycan recognition protein-like"/>
    <property type="match status" value="1"/>
</dbReference>
<dbReference type="InterPro" id="IPR036505">
    <property type="entry name" value="Amidase/PGRP_sf"/>
</dbReference>
<proteinExistence type="predicted"/>
<evidence type="ECO:0000313" key="7">
    <source>
        <dbReference type="EMBL" id="ANP35699.1"/>
    </source>
</evidence>
<dbReference type="SUPFAM" id="SSF55846">
    <property type="entry name" value="N-acetylmuramoyl-L-alanine amidase-like"/>
    <property type="match status" value="1"/>
</dbReference>
<evidence type="ECO:0000313" key="8">
    <source>
        <dbReference type="Proteomes" id="UP000092565"/>
    </source>
</evidence>
<dbReference type="EMBL" id="CP015124">
    <property type="protein sequence ID" value="ANP35699.1"/>
    <property type="molecule type" value="Genomic_DNA"/>
</dbReference>
<dbReference type="RefSeq" id="WP_065270786.1">
    <property type="nucleotide sequence ID" value="NZ_CP015124.1"/>
</dbReference>
<gene>
    <name evidence="7" type="ORF">JL2886_00773</name>
</gene>
<dbReference type="Pfam" id="PF01510">
    <property type="entry name" value="Amidase_2"/>
    <property type="match status" value="1"/>
</dbReference>
<evidence type="ECO:0000256" key="3">
    <source>
        <dbReference type="ARBA" id="ARBA00022801"/>
    </source>
</evidence>
<keyword evidence="8" id="KW-1185">Reference proteome</keyword>
<evidence type="ECO:0000256" key="2">
    <source>
        <dbReference type="ARBA" id="ARBA00011901"/>
    </source>
</evidence>
<dbReference type="GO" id="GO:0071555">
    <property type="term" value="P:cell wall organization"/>
    <property type="evidence" value="ECO:0007669"/>
    <property type="project" value="UniProtKB-KW"/>
</dbReference>
<comment type="catalytic activity">
    <reaction evidence="1">
        <text>Hydrolyzes the link between N-acetylmuramoyl residues and L-amino acid residues in certain cell-wall glycopeptides.</text>
        <dbReference type="EC" id="3.5.1.28"/>
    </reaction>
</comment>
<dbReference type="EC" id="3.5.1.28" evidence="2"/>
<evidence type="ECO:0000256" key="5">
    <source>
        <dbReference type="SAM" id="MobiDB-lite"/>
    </source>
</evidence>
<name>A0A1B0ZNF4_9RHOB</name>
<dbReference type="GO" id="GO:0008745">
    <property type="term" value="F:N-acetylmuramoyl-L-alanine amidase activity"/>
    <property type="evidence" value="ECO:0007669"/>
    <property type="project" value="UniProtKB-EC"/>
</dbReference>
<dbReference type="SMART" id="SM00644">
    <property type="entry name" value="Ami_2"/>
    <property type="match status" value="1"/>
</dbReference>
<dbReference type="GO" id="GO:0009253">
    <property type="term" value="P:peptidoglycan catabolic process"/>
    <property type="evidence" value="ECO:0007669"/>
    <property type="project" value="InterPro"/>
</dbReference>
<reference evidence="7 8" key="1">
    <citation type="submission" date="2016-04" db="EMBL/GenBank/DDBJ databases">
        <authorList>
            <person name="Evans L.H."/>
            <person name="Alamgir A."/>
            <person name="Owens N."/>
            <person name="Weber N.D."/>
            <person name="Virtaneva K."/>
            <person name="Barbian K."/>
            <person name="Babar A."/>
            <person name="Rosenke K."/>
        </authorList>
    </citation>
    <scope>NUCLEOTIDE SEQUENCE [LARGE SCALE GENOMIC DNA]</scope>
    <source>
        <strain evidence="7 8">JL2886</strain>
    </source>
</reference>
<sequence>MSGTGRAGDEAGAIWHPSPNFGPRRDGLTPAFVVLHYTAMETAEAALQRLCDPAAEVSAHYLIGQDGTLWQMVEEAQRAWHAGAGEWCGLEDLNSRSIGIELDNRGDHPFSEPQMTRLERLLGDILRRWDIAPEGVIGHSDMAPGRKCDPGARFDWARLARQGLARQVAQAEAAGQSLMESESADMARFRAYARDIGYTAPVEDETLLAAVRLRYRPQARGALCAEDFAPLGQADLWV</sequence>
<keyword evidence="4" id="KW-0961">Cell wall biogenesis/degradation</keyword>
<dbReference type="Proteomes" id="UP000092565">
    <property type="component" value="Chromosome"/>
</dbReference>
<evidence type="ECO:0000256" key="4">
    <source>
        <dbReference type="ARBA" id="ARBA00023316"/>
    </source>
</evidence>
<evidence type="ECO:0000256" key="1">
    <source>
        <dbReference type="ARBA" id="ARBA00001561"/>
    </source>
</evidence>
<dbReference type="AlphaFoldDB" id="A0A1B0ZNF4"/>